<dbReference type="InterPro" id="IPR011042">
    <property type="entry name" value="6-blade_b-propeller_TolB-like"/>
</dbReference>
<dbReference type="InterPro" id="IPR008557">
    <property type="entry name" value="PhoX"/>
</dbReference>
<dbReference type="EMBL" id="JBHSQV010000168">
    <property type="protein sequence ID" value="MFC5987663.1"/>
    <property type="molecule type" value="Genomic_DNA"/>
</dbReference>
<keyword evidence="2" id="KW-1185">Reference proteome</keyword>
<evidence type="ECO:0000313" key="2">
    <source>
        <dbReference type="Proteomes" id="UP001596250"/>
    </source>
</evidence>
<dbReference type="PANTHER" id="PTHR35399:SF2">
    <property type="entry name" value="DUF839 DOMAIN-CONTAINING PROTEIN"/>
    <property type="match status" value="1"/>
</dbReference>
<reference evidence="2" key="1">
    <citation type="journal article" date="2019" name="Int. J. Syst. Evol. Microbiol.">
        <title>The Global Catalogue of Microorganisms (GCM) 10K type strain sequencing project: providing services to taxonomists for standard genome sequencing and annotation.</title>
        <authorList>
            <consortium name="The Broad Institute Genomics Platform"/>
            <consortium name="The Broad Institute Genome Sequencing Center for Infectious Disease"/>
            <person name="Wu L."/>
            <person name="Ma J."/>
        </authorList>
    </citation>
    <scope>NUCLEOTIDE SEQUENCE [LARGE SCALE GENOMIC DNA]</scope>
    <source>
        <strain evidence="2">CCM 8749</strain>
    </source>
</reference>
<dbReference type="Pfam" id="PF05787">
    <property type="entry name" value="PhoX"/>
    <property type="match status" value="1"/>
</dbReference>
<gene>
    <name evidence="1" type="ORF">ACFPXP_14750</name>
</gene>
<dbReference type="Proteomes" id="UP001596250">
    <property type="component" value="Unassembled WGS sequence"/>
</dbReference>
<dbReference type="PANTHER" id="PTHR35399">
    <property type="entry name" value="SLR8030 PROTEIN"/>
    <property type="match status" value="1"/>
</dbReference>
<proteinExistence type="predicted"/>
<protein>
    <submittedName>
        <fullName evidence="1">PhoX family protein</fullName>
    </submittedName>
</protein>
<dbReference type="Gene3D" id="2.120.10.30">
    <property type="entry name" value="TolB, C-terminal domain"/>
    <property type="match status" value="1"/>
</dbReference>
<dbReference type="RefSeq" id="WP_379895072.1">
    <property type="nucleotide sequence ID" value="NZ_CBCSCT010000033.1"/>
</dbReference>
<organism evidence="1 2">
    <name type="scientific">Marinicrinis lubricantis</name>
    <dbReference type="NCBI Taxonomy" id="2086470"/>
    <lineage>
        <taxon>Bacteria</taxon>
        <taxon>Bacillati</taxon>
        <taxon>Bacillota</taxon>
        <taxon>Bacilli</taxon>
        <taxon>Bacillales</taxon>
        <taxon>Paenibacillaceae</taxon>
    </lineage>
</organism>
<sequence>MDRRKFLTYVGSSAAAMVVASTGLGAVTNKAEASAANHLSNSKTLSKGKPLSAPFTPVQRTWADDITLPSGYHYNIIASYGDVINEKGEKFGDATDLTVFFPIDALEGGNHSEEGILWVNHEFPEPQNYLTILGINPETFDPSKMSSYPELLKMEKEAVGGSVIHIKKEGNGEWKLVKNSRYNRRIDATTKIKLTGPAAGSIGVKQATIVEGTLGNCSGGKTFWNTALSCEENTEYGDDYGWPNFTDEHYGWVVEIDPFDPSSQPRKHTALGRFAHENAAVGLTKDGRVVVYMGDDKGDECFYKFISSKKYNPNNRNANFDILESGTLYVADMKNQKWIALDYKTNEKLQNYEKDGVKFFKSQADVLVHTREASKAVGGTKLDRPEDVEIHPYDGSVFLAMTNNTGHGNFHGQIARFYPAGGDHGSDEFTFEVFIAGGQKSGITCPDNLHFDSQGNLWVVEDYYATEDNQYAEFKNCGTFMVPTDGESYGDPFMFASGPKGCEMTGPWFSPDERTLFIDIQHPETWNPYPGHKFGRSCLVAIQGPGSFVK</sequence>
<accession>A0ABW1IRC1</accession>
<name>A0ABW1IRC1_9BACL</name>
<dbReference type="SUPFAM" id="SSF101898">
    <property type="entry name" value="NHL repeat"/>
    <property type="match status" value="1"/>
</dbReference>
<comment type="caution">
    <text evidence="1">The sequence shown here is derived from an EMBL/GenBank/DDBJ whole genome shotgun (WGS) entry which is preliminary data.</text>
</comment>
<evidence type="ECO:0000313" key="1">
    <source>
        <dbReference type="EMBL" id="MFC5987663.1"/>
    </source>
</evidence>